<dbReference type="Proteomes" id="UP000663853">
    <property type="component" value="Unassembled WGS sequence"/>
</dbReference>
<gene>
    <name evidence="4" type="ORF">RDB_LOCUS181647</name>
</gene>
<feature type="region of interest" description="Disordered" evidence="2">
    <location>
        <begin position="149"/>
        <end position="172"/>
    </location>
</feature>
<evidence type="ECO:0000256" key="1">
    <source>
        <dbReference type="ARBA" id="ARBA00009005"/>
    </source>
</evidence>
<dbReference type="PANTHER" id="PTHR48104:SF30">
    <property type="entry name" value="METACASPASE-1"/>
    <property type="match status" value="1"/>
</dbReference>
<comment type="caution">
    <text evidence="4">The sequence shown here is derived from an EMBL/GenBank/DDBJ whole genome shotgun (WGS) entry which is preliminary data.</text>
</comment>
<reference evidence="4" key="1">
    <citation type="submission" date="2021-01" db="EMBL/GenBank/DDBJ databases">
        <authorList>
            <person name="Kaushik A."/>
        </authorList>
    </citation>
    <scope>NUCLEOTIDE SEQUENCE</scope>
    <source>
        <strain evidence="4">AG6-10EEA</strain>
    </source>
</reference>
<dbReference type="Pfam" id="PF00656">
    <property type="entry name" value="Peptidase_C14"/>
    <property type="match status" value="1"/>
</dbReference>
<dbReference type="EMBL" id="CAJMXA010004194">
    <property type="protein sequence ID" value="CAE6536734.1"/>
    <property type="molecule type" value="Genomic_DNA"/>
</dbReference>
<dbReference type="InterPro" id="IPR011600">
    <property type="entry name" value="Pept_C14_caspase"/>
</dbReference>
<sequence length="626" mass="67240">MHLLKSRCWTPYQEVSTPISTTQNYANSGIKHCAFNLSYTPFAAIATFNRLYRSSSVSLPTQTGALHQSALPGNNTQYSATAGLATSPSTRNNEISYNPREEVLSDEEVSQDAPKSFEDIQPQSSPIHPIDGGVESESTSLAILKPVAIEPESSHESSTSAASPTSCESFLTPPSIAHDRVQADSAPSTGSILASSPRSPQKKALLIGLNYEQCDKEKHLRHAASDAQRFAAALTKLGYSTENTRVVTDEGQSSASREYLLGCMDWLIDGASEGDHLFFMFSGHCLFPHGEKEPQFLAADTKSISRSTFHERLVSKVPAGAELNVVLDCCHAAGMVKLKYRTGQMVPELAASPDRSVPLNGSLHGLDSPRGPALSVQTTPVVMMSHTPAGTPTSTQPRRGVRGGIAAAPLLSYPATPNQAPAPVLVASPIGKQPGPAQRRQLVVQGYPLGQFQARQDGFVSPAGKVIVWAGTGERLKAFEASGGVESGIVTNAFCGALEKCHDSITTRGALWKSLVGAISGENRCRRERDAKKPKGRNIPMNTRLQLAELWVSQKEPLSFASPILNQAVEYLPLVHVAKTGPLDSAVIDEGSHCNRGQDARKPAAHNIPLNRRLQLWVSQEKPVRP</sequence>
<organism evidence="4 5">
    <name type="scientific">Rhizoctonia solani</name>
    <dbReference type="NCBI Taxonomy" id="456999"/>
    <lineage>
        <taxon>Eukaryota</taxon>
        <taxon>Fungi</taxon>
        <taxon>Dikarya</taxon>
        <taxon>Basidiomycota</taxon>
        <taxon>Agaricomycotina</taxon>
        <taxon>Agaricomycetes</taxon>
        <taxon>Cantharellales</taxon>
        <taxon>Ceratobasidiaceae</taxon>
        <taxon>Rhizoctonia</taxon>
    </lineage>
</organism>
<evidence type="ECO:0000256" key="2">
    <source>
        <dbReference type="SAM" id="MobiDB-lite"/>
    </source>
</evidence>
<evidence type="ECO:0000313" key="4">
    <source>
        <dbReference type="EMBL" id="CAE6536734.1"/>
    </source>
</evidence>
<feature type="domain" description="Peptidase C14 caspase" evidence="3">
    <location>
        <begin position="202"/>
        <end position="500"/>
    </location>
</feature>
<evidence type="ECO:0000313" key="5">
    <source>
        <dbReference type="Proteomes" id="UP000663853"/>
    </source>
</evidence>
<proteinExistence type="inferred from homology"/>
<evidence type="ECO:0000259" key="3">
    <source>
        <dbReference type="Pfam" id="PF00656"/>
    </source>
</evidence>
<dbReference type="AlphaFoldDB" id="A0A8H3DQX3"/>
<dbReference type="Gene3D" id="3.40.50.1460">
    <property type="match status" value="1"/>
</dbReference>
<feature type="compositionally biased region" description="Polar residues" evidence="2">
    <location>
        <begin position="68"/>
        <end position="96"/>
    </location>
</feature>
<dbReference type="GO" id="GO:0006508">
    <property type="term" value="P:proteolysis"/>
    <property type="evidence" value="ECO:0007669"/>
    <property type="project" value="InterPro"/>
</dbReference>
<protein>
    <recommendedName>
        <fullName evidence="3">Peptidase C14 caspase domain-containing protein</fullName>
    </recommendedName>
</protein>
<dbReference type="InterPro" id="IPR050452">
    <property type="entry name" value="Metacaspase"/>
</dbReference>
<dbReference type="PANTHER" id="PTHR48104">
    <property type="entry name" value="METACASPASE-4"/>
    <property type="match status" value="1"/>
</dbReference>
<dbReference type="GO" id="GO:0005737">
    <property type="term" value="C:cytoplasm"/>
    <property type="evidence" value="ECO:0007669"/>
    <property type="project" value="TreeGrafter"/>
</dbReference>
<accession>A0A8H3DQX3</accession>
<feature type="compositionally biased region" description="Low complexity" evidence="2">
    <location>
        <begin position="156"/>
        <end position="169"/>
    </location>
</feature>
<name>A0A8H3DQX3_9AGAM</name>
<comment type="similarity">
    <text evidence="1">Belongs to the peptidase C14B family.</text>
</comment>
<feature type="region of interest" description="Disordered" evidence="2">
    <location>
        <begin position="68"/>
        <end position="134"/>
    </location>
</feature>
<dbReference type="GO" id="GO:0004197">
    <property type="term" value="F:cysteine-type endopeptidase activity"/>
    <property type="evidence" value="ECO:0007669"/>
    <property type="project" value="InterPro"/>
</dbReference>